<evidence type="ECO:0000313" key="2">
    <source>
        <dbReference type="EMBL" id="QNF32694.1"/>
    </source>
</evidence>
<keyword evidence="3" id="KW-1185">Reference proteome</keyword>
<dbReference type="AlphaFoldDB" id="A0A7G7G6B0"/>
<proteinExistence type="predicted"/>
<dbReference type="RefSeq" id="WP_185273472.1">
    <property type="nucleotide sequence ID" value="NZ_CP055156.1"/>
</dbReference>
<dbReference type="InterPro" id="IPR011335">
    <property type="entry name" value="Restrct_endonuc-II-like"/>
</dbReference>
<keyword evidence="2" id="KW-0255">Endonuclease</keyword>
<evidence type="ECO:0000313" key="3">
    <source>
        <dbReference type="Proteomes" id="UP000515237"/>
    </source>
</evidence>
<dbReference type="Gene3D" id="3.40.1350.10">
    <property type="match status" value="1"/>
</dbReference>
<protein>
    <submittedName>
        <fullName evidence="2">Restriction endonuclease</fullName>
    </submittedName>
</protein>
<dbReference type="SUPFAM" id="SSF52980">
    <property type="entry name" value="Restriction endonuclease-like"/>
    <property type="match status" value="1"/>
</dbReference>
<dbReference type="GO" id="GO:0009307">
    <property type="term" value="P:DNA restriction-modification system"/>
    <property type="evidence" value="ECO:0007669"/>
    <property type="project" value="InterPro"/>
</dbReference>
<dbReference type="EMBL" id="CP055156">
    <property type="protein sequence ID" value="QNF32694.1"/>
    <property type="molecule type" value="Genomic_DNA"/>
</dbReference>
<dbReference type="GO" id="GO:0003677">
    <property type="term" value="F:DNA binding"/>
    <property type="evidence" value="ECO:0007669"/>
    <property type="project" value="InterPro"/>
</dbReference>
<reference evidence="2 3" key="1">
    <citation type="journal article" date="2018" name="Int. J. Syst. Evol. Microbiol.">
        <title>Adhaeribacter swui sp. nov., isolated from wet mud.</title>
        <authorList>
            <person name="Kim D.U."/>
            <person name="Kim K.W."/>
            <person name="Kang M.S."/>
            <person name="Kim J.Y."/>
            <person name="Jang J.H."/>
            <person name="Kim M.K."/>
        </authorList>
    </citation>
    <scope>NUCLEOTIDE SEQUENCE [LARGE SCALE GENOMIC DNA]</scope>
    <source>
        <strain evidence="2 3">KCTC 52873</strain>
    </source>
</reference>
<keyword evidence="2" id="KW-0540">Nuclease</keyword>
<dbReference type="InterPro" id="IPR011856">
    <property type="entry name" value="tRNA_endonuc-like_dom_sf"/>
</dbReference>
<dbReference type="Proteomes" id="UP000515237">
    <property type="component" value="Chromosome"/>
</dbReference>
<dbReference type="PANTHER" id="PTHR30015">
    <property type="entry name" value="MRR RESTRICTION SYSTEM PROTEIN"/>
    <property type="match status" value="1"/>
</dbReference>
<feature type="domain" description="Restriction endonuclease type IV Mrr" evidence="1">
    <location>
        <begin position="146"/>
        <end position="251"/>
    </location>
</feature>
<keyword evidence="2" id="KW-0378">Hydrolase</keyword>
<evidence type="ECO:0000259" key="1">
    <source>
        <dbReference type="Pfam" id="PF04471"/>
    </source>
</evidence>
<dbReference type="InterPro" id="IPR052906">
    <property type="entry name" value="Type_IV_Methyl-Rstrct_Enzyme"/>
</dbReference>
<dbReference type="KEGG" id="aswu:HUW51_08105"/>
<gene>
    <name evidence="2" type="ORF">HUW51_08105</name>
</gene>
<sequence>MKAWSYKQHINPKIINDFPFNSNCRYCGNKMEIQEIKSYWDITAAEFIKTFEELKFYMRKETGVGDETLNLRPDTLDDESTSLLHCNICSWWRIQKHLSMWAPSQLWDSYFGVSGVLKNLDFTDQSIPIKEIRNYLAARYNHRFHIHPKVFEEVVSSVFKSLGYNNYITAYSNDGGIDVVLERPDKELIGIQIKRYKKSIKVEQIRSFLGALMINNMTKGLFVCTSDFQSGCFPISKSFPIMLINAQSFYEALKEAQQKDNDNAFEFNKSSIPRLYYFDSLHRNSL</sequence>
<organism evidence="2 3">
    <name type="scientific">Adhaeribacter swui</name>
    <dbReference type="NCBI Taxonomy" id="2086471"/>
    <lineage>
        <taxon>Bacteria</taxon>
        <taxon>Pseudomonadati</taxon>
        <taxon>Bacteroidota</taxon>
        <taxon>Cytophagia</taxon>
        <taxon>Cytophagales</taxon>
        <taxon>Hymenobacteraceae</taxon>
        <taxon>Adhaeribacter</taxon>
    </lineage>
</organism>
<dbReference type="GO" id="GO:0015666">
    <property type="term" value="F:restriction endodeoxyribonuclease activity"/>
    <property type="evidence" value="ECO:0007669"/>
    <property type="project" value="TreeGrafter"/>
</dbReference>
<dbReference type="InterPro" id="IPR007560">
    <property type="entry name" value="Restrct_endonuc_IV_Mrr"/>
</dbReference>
<dbReference type="PANTHER" id="PTHR30015:SF6">
    <property type="entry name" value="SLL1429 PROTEIN"/>
    <property type="match status" value="1"/>
</dbReference>
<accession>A0A7G7G6B0</accession>
<dbReference type="Pfam" id="PF04471">
    <property type="entry name" value="Mrr_cat"/>
    <property type="match status" value="1"/>
</dbReference>
<name>A0A7G7G6B0_9BACT</name>